<dbReference type="EMBL" id="JAUKTR010000006">
    <property type="protein sequence ID" value="MDO1560231.1"/>
    <property type="molecule type" value="Genomic_DNA"/>
</dbReference>
<evidence type="ECO:0000313" key="3">
    <source>
        <dbReference type="Proteomes" id="UP001169063"/>
    </source>
</evidence>
<name>A0ABT8SNS2_9CAUL</name>
<keyword evidence="2" id="KW-0012">Acyltransferase</keyword>
<dbReference type="Pfam" id="PF13480">
    <property type="entry name" value="Acetyltransf_6"/>
    <property type="match status" value="1"/>
</dbReference>
<reference evidence="2" key="1">
    <citation type="submission" date="2023-07" db="EMBL/GenBank/DDBJ databases">
        <title>Brevundimonas soil sp. nov., isolated from the soil of chemical plant.</title>
        <authorList>
            <person name="Wu N."/>
        </authorList>
    </citation>
    <scope>NUCLEOTIDE SEQUENCE</scope>
    <source>
        <strain evidence="2">XZ-24</strain>
    </source>
</reference>
<dbReference type="Gene3D" id="3.40.630.30">
    <property type="match status" value="1"/>
</dbReference>
<dbReference type="InterPro" id="IPR038740">
    <property type="entry name" value="BioF2-like_GNAT_dom"/>
</dbReference>
<keyword evidence="2" id="KW-0808">Transferase</keyword>
<gene>
    <name evidence="2" type="ORF">Q0812_12410</name>
</gene>
<sequence>MTQPIQAEIVAPDQLTLEDRRRWRAFQQARPELASPYFHPAFTRIAGEAAPGAEVAILHRGGEVLGYYPFQRRGGRALPLAAPMADYHGVIAAPEVNVPVSALPGLLKSRSAAVTAWVGDRTGLEPVENVAAAAPDGWEAYRADRYAAFGKFFKDKERSRRALAADAGGEVVCAIGRREPELLDQIVAQKSAQLRQSRLHDIFRCGWTVDLLRALMACQDEGDFGASIAVLYAGDRIAALEYALHADDRYHFWFPVYDQALRRSSPGILLTWDTIRLASEMGRSWFDFGSEDGFYKKYFVNAGTTVGAGITRAQAGASPAPRHRLAASARRRWAVVEACETSPLGLARGAAAAAYAAAFKINASRSA</sequence>
<feature type="domain" description="BioF2-like acetyltransferase" evidence="1">
    <location>
        <begin position="152"/>
        <end position="297"/>
    </location>
</feature>
<dbReference type="Proteomes" id="UP001169063">
    <property type="component" value="Unassembled WGS sequence"/>
</dbReference>
<dbReference type="SUPFAM" id="SSF55729">
    <property type="entry name" value="Acyl-CoA N-acyltransferases (Nat)"/>
    <property type="match status" value="1"/>
</dbReference>
<comment type="caution">
    <text evidence="2">The sequence shown here is derived from an EMBL/GenBank/DDBJ whole genome shotgun (WGS) entry which is preliminary data.</text>
</comment>
<keyword evidence="3" id="KW-1185">Reference proteome</keyword>
<dbReference type="EC" id="2.3.1.-" evidence="2"/>
<evidence type="ECO:0000259" key="1">
    <source>
        <dbReference type="Pfam" id="PF13480"/>
    </source>
</evidence>
<proteinExistence type="predicted"/>
<dbReference type="RefSeq" id="WP_302110663.1">
    <property type="nucleotide sequence ID" value="NZ_JAUKTR010000006.1"/>
</dbReference>
<dbReference type="GO" id="GO:0016746">
    <property type="term" value="F:acyltransferase activity"/>
    <property type="evidence" value="ECO:0007669"/>
    <property type="project" value="UniProtKB-KW"/>
</dbReference>
<organism evidence="2 3">
    <name type="scientific">Peiella sedimenti</name>
    <dbReference type="NCBI Taxonomy" id="3061083"/>
    <lineage>
        <taxon>Bacteria</taxon>
        <taxon>Pseudomonadati</taxon>
        <taxon>Pseudomonadota</taxon>
        <taxon>Alphaproteobacteria</taxon>
        <taxon>Caulobacterales</taxon>
        <taxon>Caulobacteraceae</taxon>
        <taxon>Peiella</taxon>
    </lineage>
</organism>
<protein>
    <submittedName>
        <fullName evidence="2">GNAT family N-acetyltransferase</fullName>
        <ecNumber evidence="2">2.3.1.-</ecNumber>
    </submittedName>
</protein>
<accession>A0ABT8SNS2</accession>
<dbReference type="InterPro" id="IPR016181">
    <property type="entry name" value="Acyl_CoA_acyltransferase"/>
</dbReference>
<evidence type="ECO:0000313" key="2">
    <source>
        <dbReference type="EMBL" id="MDO1560231.1"/>
    </source>
</evidence>